<sequence length="95" mass="10550">MITFNFTLICMHKEIPVTGVEIPMFDQKEKSWLMWAVAIGSIIATFPFNVAYAHYGARVVFFSAGMMSAIATLLIPLCINLGLGYFLVARVVQVC</sequence>
<proteinExistence type="predicted"/>
<organism evidence="1 2">
    <name type="scientific">Panagrolaimus sp. PS1159</name>
    <dbReference type="NCBI Taxonomy" id="55785"/>
    <lineage>
        <taxon>Eukaryota</taxon>
        <taxon>Metazoa</taxon>
        <taxon>Ecdysozoa</taxon>
        <taxon>Nematoda</taxon>
        <taxon>Chromadorea</taxon>
        <taxon>Rhabditida</taxon>
        <taxon>Tylenchina</taxon>
        <taxon>Panagrolaimomorpha</taxon>
        <taxon>Panagrolaimoidea</taxon>
        <taxon>Panagrolaimidae</taxon>
        <taxon>Panagrolaimus</taxon>
    </lineage>
</organism>
<dbReference type="WBParaSite" id="PS1159_v2.g13301.t1">
    <property type="protein sequence ID" value="PS1159_v2.g13301.t1"/>
    <property type="gene ID" value="PS1159_v2.g13301"/>
</dbReference>
<protein>
    <submittedName>
        <fullName evidence="2">Uncharacterized protein</fullName>
    </submittedName>
</protein>
<reference evidence="2" key="1">
    <citation type="submission" date="2022-11" db="UniProtKB">
        <authorList>
            <consortium name="WormBaseParasite"/>
        </authorList>
    </citation>
    <scope>IDENTIFICATION</scope>
</reference>
<dbReference type="Proteomes" id="UP000887580">
    <property type="component" value="Unplaced"/>
</dbReference>
<evidence type="ECO:0000313" key="2">
    <source>
        <dbReference type="WBParaSite" id="PS1159_v2.g13301.t1"/>
    </source>
</evidence>
<accession>A0AC35F2V4</accession>
<evidence type="ECO:0000313" key="1">
    <source>
        <dbReference type="Proteomes" id="UP000887580"/>
    </source>
</evidence>
<name>A0AC35F2V4_9BILA</name>